<protein>
    <submittedName>
        <fullName evidence="1">RNA polymerase sigma factor</fullName>
    </submittedName>
</protein>
<dbReference type="EMBL" id="BAAANH010000003">
    <property type="protein sequence ID" value="GAA1758653.1"/>
    <property type="molecule type" value="Genomic_DNA"/>
</dbReference>
<organism evidence="1 2">
    <name type="scientific">Agromyces humatus</name>
    <dbReference type="NCBI Taxonomy" id="279573"/>
    <lineage>
        <taxon>Bacteria</taxon>
        <taxon>Bacillati</taxon>
        <taxon>Actinomycetota</taxon>
        <taxon>Actinomycetes</taxon>
        <taxon>Micrococcales</taxon>
        <taxon>Microbacteriaceae</taxon>
        <taxon>Agromyces</taxon>
    </lineage>
</organism>
<dbReference type="SUPFAM" id="SSF88659">
    <property type="entry name" value="Sigma3 and sigma4 domains of RNA polymerase sigma factors"/>
    <property type="match status" value="1"/>
</dbReference>
<name>A0ABP4WN63_9MICO</name>
<dbReference type="Gene3D" id="1.10.10.10">
    <property type="entry name" value="Winged helix-like DNA-binding domain superfamily/Winged helix DNA-binding domain"/>
    <property type="match status" value="1"/>
</dbReference>
<dbReference type="NCBIfam" id="TIGR02937">
    <property type="entry name" value="sigma70-ECF"/>
    <property type="match status" value="1"/>
</dbReference>
<dbReference type="Proteomes" id="UP001500506">
    <property type="component" value="Unassembled WGS sequence"/>
</dbReference>
<proteinExistence type="predicted"/>
<keyword evidence="2" id="KW-1185">Reference proteome</keyword>
<accession>A0ABP4WN63</accession>
<evidence type="ECO:0000313" key="2">
    <source>
        <dbReference type="Proteomes" id="UP001500506"/>
    </source>
</evidence>
<evidence type="ECO:0000313" key="1">
    <source>
        <dbReference type="EMBL" id="GAA1758653.1"/>
    </source>
</evidence>
<gene>
    <name evidence="1" type="ORF">GCM10009747_16810</name>
</gene>
<reference evidence="2" key="1">
    <citation type="journal article" date="2019" name="Int. J. Syst. Evol. Microbiol.">
        <title>The Global Catalogue of Microorganisms (GCM) 10K type strain sequencing project: providing services to taxonomists for standard genome sequencing and annotation.</title>
        <authorList>
            <consortium name="The Broad Institute Genomics Platform"/>
            <consortium name="The Broad Institute Genome Sequencing Center for Infectious Disease"/>
            <person name="Wu L."/>
            <person name="Ma J."/>
        </authorList>
    </citation>
    <scope>NUCLEOTIDE SEQUENCE [LARGE SCALE GENOMIC DNA]</scope>
    <source>
        <strain evidence="2">JCM 14319</strain>
    </source>
</reference>
<dbReference type="InterPro" id="IPR014284">
    <property type="entry name" value="RNA_pol_sigma-70_dom"/>
</dbReference>
<comment type="caution">
    <text evidence="1">The sequence shown here is derived from an EMBL/GenBank/DDBJ whole genome shotgun (WGS) entry which is preliminary data.</text>
</comment>
<sequence>MGEEGDVDSLMVEYRHPIDSRDDGLFLDAEWIPRLSATGRAHEVAVRRLHELMLRAARHQVARMPDAAGLGAARRDEIVHSAADAATVSVLSRLSAFEGRSRFTTWAYKFAILHAGVEVRRAAWRDREIDLSDVPEQRDSDMSSPETYAEVRELAEAVREGIAEALTAHQRRVTIALLVDEVPIDVLAERLNTSRGALYKTLHDSRQRLRAFLSERGFMSARGPKEVNP</sequence>
<dbReference type="InterPro" id="IPR013324">
    <property type="entry name" value="RNA_pol_sigma_r3/r4-like"/>
</dbReference>
<dbReference type="InterPro" id="IPR036388">
    <property type="entry name" value="WH-like_DNA-bd_sf"/>
</dbReference>